<sequence length="117" mass="12058">GSSTDVEEASVLGGAPRTASRVSDLGGAGAGGDGECYSLDGGAAAAAGAEPPEAPQQASSRNLSEPRLRYHRLCAHLQTASIRSPSPQEPYNPGEVTMPLPHVISLCVHMYMRDTSP</sequence>
<dbReference type="Gramene" id="OB05G11260.1">
    <property type="protein sequence ID" value="OB05G11260.1"/>
    <property type="gene ID" value="OB05G11260"/>
</dbReference>
<evidence type="ECO:0000313" key="3">
    <source>
        <dbReference type="Proteomes" id="UP000006038"/>
    </source>
</evidence>
<proteinExistence type="predicted"/>
<evidence type="ECO:0000313" key="2">
    <source>
        <dbReference type="EnsemblPlants" id="OB05G11260.1"/>
    </source>
</evidence>
<evidence type="ECO:0000256" key="1">
    <source>
        <dbReference type="SAM" id="MobiDB-lite"/>
    </source>
</evidence>
<organism evidence="2">
    <name type="scientific">Oryza brachyantha</name>
    <name type="common">malo sina</name>
    <dbReference type="NCBI Taxonomy" id="4533"/>
    <lineage>
        <taxon>Eukaryota</taxon>
        <taxon>Viridiplantae</taxon>
        <taxon>Streptophyta</taxon>
        <taxon>Embryophyta</taxon>
        <taxon>Tracheophyta</taxon>
        <taxon>Spermatophyta</taxon>
        <taxon>Magnoliopsida</taxon>
        <taxon>Liliopsida</taxon>
        <taxon>Poales</taxon>
        <taxon>Poaceae</taxon>
        <taxon>BOP clade</taxon>
        <taxon>Oryzoideae</taxon>
        <taxon>Oryzeae</taxon>
        <taxon>Oryzinae</taxon>
        <taxon>Oryza</taxon>
    </lineage>
</organism>
<dbReference type="HOGENOM" id="CLU_2090956_0_0_1"/>
<keyword evidence="3" id="KW-1185">Reference proteome</keyword>
<dbReference type="AlphaFoldDB" id="J3M3F2"/>
<feature type="region of interest" description="Disordered" evidence="1">
    <location>
        <begin position="1"/>
        <end position="66"/>
    </location>
</feature>
<feature type="compositionally biased region" description="Low complexity" evidence="1">
    <location>
        <begin position="41"/>
        <end position="58"/>
    </location>
</feature>
<protein>
    <submittedName>
        <fullName evidence="2">Uncharacterized protein</fullName>
    </submittedName>
</protein>
<dbReference type="EnsemblPlants" id="OB05G11260.1">
    <property type="protein sequence ID" value="OB05G11260.1"/>
    <property type="gene ID" value="OB05G11260"/>
</dbReference>
<name>J3M3F2_ORYBR</name>
<accession>J3M3F2</accession>
<reference evidence="2" key="2">
    <citation type="submission" date="2013-04" db="UniProtKB">
        <authorList>
            <consortium name="EnsemblPlants"/>
        </authorList>
    </citation>
    <scope>IDENTIFICATION</scope>
</reference>
<dbReference type="Proteomes" id="UP000006038">
    <property type="component" value="Chromosome 5"/>
</dbReference>
<reference evidence="2" key="1">
    <citation type="journal article" date="2013" name="Nat. Commun.">
        <title>Whole-genome sequencing of Oryza brachyantha reveals mechanisms underlying Oryza genome evolution.</title>
        <authorList>
            <person name="Chen J."/>
            <person name="Huang Q."/>
            <person name="Gao D."/>
            <person name="Wang J."/>
            <person name="Lang Y."/>
            <person name="Liu T."/>
            <person name="Li B."/>
            <person name="Bai Z."/>
            <person name="Luis Goicoechea J."/>
            <person name="Liang C."/>
            <person name="Chen C."/>
            <person name="Zhang W."/>
            <person name="Sun S."/>
            <person name="Liao Y."/>
            <person name="Zhang X."/>
            <person name="Yang L."/>
            <person name="Song C."/>
            <person name="Wang M."/>
            <person name="Shi J."/>
            <person name="Liu G."/>
            <person name="Liu J."/>
            <person name="Zhou H."/>
            <person name="Zhou W."/>
            <person name="Yu Q."/>
            <person name="An N."/>
            <person name="Chen Y."/>
            <person name="Cai Q."/>
            <person name="Wang B."/>
            <person name="Liu B."/>
            <person name="Min J."/>
            <person name="Huang Y."/>
            <person name="Wu H."/>
            <person name="Li Z."/>
            <person name="Zhang Y."/>
            <person name="Yin Y."/>
            <person name="Song W."/>
            <person name="Jiang J."/>
            <person name="Jackson S.A."/>
            <person name="Wing R.A."/>
            <person name="Wang J."/>
            <person name="Chen M."/>
        </authorList>
    </citation>
    <scope>NUCLEOTIDE SEQUENCE [LARGE SCALE GENOMIC DNA]</scope>
    <source>
        <strain evidence="2">cv. IRGC 101232</strain>
    </source>
</reference>